<dbReference type="Gene3D" id="3.30.70.270">
    <property type="match status" value="2"/>
</dbReference>
<dbReference type="PANTHER" id="PTHR37984">
    <property type="entry name" value="PROTEIN CBG26694"/>
    <property type="match status" value="1"/>
</dbReference>
<dbReference type="InterPro" id="IPR050951">
    <property type="entry name" value="Retrovirus_Pol_polyprotein"/>
</dbReference>
<gene>
    <name evidence="11" type="ORF">COCON_G00064110</name>
</gene>
<dbReference type="InterPro" id="IPR041373">
    <property type="entry name" value="RT_RNaseH"/>
</dbReference>
<dbReference type="GO" id="GO:0003964">
    <property type="term" value="F:RNA-directed DNA polymerase activity"/>
    <property type="evidence" value="ECO:0007669"/>
    <property type="project" value="UniProtKB-KW"/>
</dbReference>
<keyword evidence="4" id="KW-0548">Nucleotidyltransferase</keyword>
<evidence type="ECO:0000256" key="8">
    <source>
        <dbReference type="ARBA" id="ARBA00022918"/>
    </source>
</evidence>
<comment type="caution">
    <text evidence="11">The sequence shown here is derived from an EMBL/GenBank/DDBJ whole genome shotgun (WGS) entry which is preliminary data.</text>
</comment>
<keyword evidence="7" id="KW-0378">Hydrolase</keyword>
<keyword evidence="5" id="KW-0540">Nuclease</keyword>
<dbReference type="OrthoDB" id="10000497at2759"/>
<dbReference type="Gene3D" id="3.10.20.370">
    <property type="match status" value="1"/>
</dbReference>
<dbReference type="SUPFAM" id="SSF56672">
    <property type="entry name" value="DNA/RNA polymerases"/>
    <property type="match status" value="1"/>
</dbReference>
<dbReference type="PANTHER" id="PTHR37984:SF5">
    <property type="entry name" value="PROTEIN NYNRIN-LIKE"/>
    <property type="match status" value="1"/>
</dbReference>
<name>A0A9Q1DRY0_CONCO</name>
<evidence type="ECO:0000256" key="5">
    <source>
        <dbReference type="ARBA" id="ARBA00022722"/>
    </source>
</evidence>
<feature type="domain" description="Reverse transcriptase" evidence="9">
    <location>
        <begin position="1"/>
        <end position="54"/>
    </location>
</feature>
<dbReference type="Pfam" id="PF17917">
    <property type="entry name" value="RT_RNaseH"/>
    <property type="match status" value="1"/>
</dbReference>
<dbReference type="EMBL" id="JAFJMO010000004">
    <property type="protein sequence ID" value="KAJ8279345.1"/>
    <property type="molecule type" value="Genomic_DNA"/>
</dbReference>
<keyword evidence="3" id="KW-0808">Transferase</keyword>
<dbReference type="InterPro" id="IPR043502">
    <property type="entry name" value="DNA/RNA_pol_sf"/>
</dbReference>
<protein>
    <recommendedName>
        <fullName evidence="2">ribonuclease H</fullName>
        <ecNumber evidence="2">3.1.26.4</ecNumber>
    </recommendedName>
</protein>
<dbReference type="Pfam" id="PF00078">
    <property type="entry name" value="RVT_1"/>
    <property type="match status" value="1"/>
</dbReference>
<reference evidence="11" key="1">
    <citation type="journal article" date="2023" name="Science">
        <title>Genome structures resolve the early diversification of teleost fishes.</title>
        <authorList>
            <person name="Parey E."/>
            <person name="Louis A."/>
            <person name="Montfort J."/>
            <person name="Bouchez O."/>
            <person name="Roques C."/>
            <person name="Iampietro C."/>
            <person name="Lluch J."/>
            <person name="Castinel A."/>
            <person name="Donnadieu C."/>
            <person name="Desvignes T."/>
            <person name="Floi Bucao C."/>
            <person name="Jouanno E."/>
            <person name="Wen M."/>
            <person name="Mejri S."/>
            <person name="Dirks R."/>
            <person name="Jansen H."/>
            <person name="Henkel C."/>
            <person name="Chen W.J."/>
            <person name="Zahm M."/>
            <person name="Cabau C."/>
            <person name="Klopp C."/>
            <person name="Thompson A.W."/>
            <person name="Robinson-Rechavi M."/>
            <person name="Braasch I."/>
            <person name="Lecointre G."/>
            <person name="Bobe J."/>
            <person name="Postlethwait J.H."/>
            <person name="Berthelot C."/>
            <person name="Roest Crollius H."/>
            <person name="Guiguen Y."/>
        </authorList>
    </citation>
    <scope>NUCLEOTIDE SEQUENCE</scope>
    <source>
        <strain evidence="11">Concon-B</strain>
    </source>
</reference>
<dbReference type="CDD" id="cd09274">
    <property type="entry name" value="RNase_HI_RT_Ty3"/>
    <property type="match status" value="1"/>
</dbReference>
<dbReference type="InterPro" id="IPR000477">
    <property type="entry name" value="RT_dom"/>
</dbReference>
<dbReference type="Proteomes" id="UP001152803">
    <property type="component" value="Unassembled WGS sequence"/>
</dbReference>
<evidence type="ECO:0000259" key="9">
    <source>
        <dbReference type="Pfam" id="PF00078"/>
    </source>
</evidence>
<proteinExistence type="inferred from homology"/>
<keyword evidence="12" id="KW-1185">Reference proteome</keyword>
<evidence type="ECO:0000313" key="11">
    <source>
        <dbReference type="EMBL" id="KAJ8279345.1"/>
    </source>
</evidence>
<dbReference type="AlphaFoldDB" id="A0A9Q1DRY0"/>
<evidence type="ECO:0000256" key="1">
    <source>
        <dbReference type="ARBA" id="ARBA00010879"/>
    </source>
</evidence>
<evidence type="ECO:0000256" key="2">
    <source>
        <dbReference type="ARBA" id="ARBA00012180"/>
    </source>
</evidence>
<evidence type="ECO:0000256" key="3">
    <source>
        <dbReference type="ARBA" id="ARBA00022679"/>
    </source>
</evidence>
<keyword evidence="8" id="KW-0695">RNA-directed DNA polymerase</keyword>
<evidence type="ECO:0000259" key="10">
    <source>
        <dbReference type="Pfam" id="PF17917"/>
    </source>
</evidence>
<accession>A0A9Q1DRY0</accession>
<sequence length="261" mass="29725">MPFGMRNAPATFQRLVNLVVSDLPGCKAYLDDLVIYSASWTEHVKQVRPVDSKVEAVITFPAPKTRRELRRFLGMVGYYRSFCKNFSAVVSPLTDMLSTKTVFKWTEKCQRSFENVKALLVSTPVISAPDFTRPFKLAVDVSDCGAGAVLVQEDAHGIDHPVCYFSRMLNQHQRLYSTIEKEALVLALQHFDVHVGSSLRPVVVQTDHNPLVFLNRICNQNQRLMRWSLFLQAYDLDIRHIRGRDNAVADALSRTYECDNE</sequence>
<evidence type="ECO:0000256" key="7">
    <source>
        <dbReference type="ARBA" id="ARBA00022801"/>
    </source>
</evidence>
<dbReference type="EC" id="3.1.26.4" evidence="2"/>
<organism evidence="11 12">
    <name type="scientific">Conger conger</name>
    <name type="common">Conger eel</name>
    <name type="synonym">Muraena conger</name>
    <dbReference type="NCBI Taxonomy" id="82655"/>
    <lineage>
        <taxon>Eukaryota</taxon>
        <taxon>Metazoa</taxon>
        <taxon>Chordata</taxon>
        <taxon>Craniata</taxon>
        <taxon>Vertebrata</taxon>
        <taxon>Euteleostomi</taxon>
        <taxon>Actinopterygii</taxon>
        <taxon>Neopterygii</taxon>
        <taxon>Teleostei</taxon>
        <taxon>Anguilliformes</taxon>
        <taxon>Congridae</taxon>
        <taxon>Conger</taxon>
    </lineage>
</organism>
<evidence type="ECO:0000256" key="4">
    <source>
        <dbReference type="ARBA" id="ARBA00022695"/>
    </source>
</evidence>
<dbReference type="GO" id="GO:0016787">
    <property type="term" value="F:hydrolase activity"/>
    <property type="evidence" value="ECO:0007669"/>
    <property type="project" value="UniProtKB-KW"/>
</dbReference>
<keyword evidence="6" id="KW-0255">Endonuclease</keyword>
<evidence type="ECO:0000313" key="12">
    <source>
        <dbReference type="Proteomes" id="UP001152803"/>
    </source>
</evidence>
<evidence type="ECO:0000256" key="6">
    <source>
        <dbReference type="ARBA" id="ARBA00022759"/>
    </source>
</evidence>
<feature type="domain" description="Reverse transcriptase RNase H-like" evidence="10">
    <location>
        <begin position="130"/>
        <end position="234"/>
    </location>
</feature>
<dbReference type="InterPro" id="IPR043128">
    <property type="entry name" value="Rev_trsase/Diguanyl_cyclase"/>
</dbReference>
<dbReference type="FunFam" id="3.30.70.270:FF:000020">
    <property type="entry name" value="Transposon Tf2-6 polyprotein-like Protein"/>
    <property type="match status" value="1"/>
</dbReference>
<comment type="similarity">
    <text evidence="1">Belongs to the beta type-B retroviral polymerase family. HERV class-II K(HML-2) pol subfamily.</text>
</comment>
<dbReference type="GO" id="GO:0004519">
    <property type="term" value="F:endonuclease activity"/>
    <property type="evidence" value="ECO:0007669"/>
    <property type="project" value="UniProtKB-KW"/>
</dbReference>